<organism evidence="2">
    <name type="scientific">Firmicutes bacterium enrichment culture clone fosmid MGS-M1</name>
    <dbReference type="NCBI Taxonomy" id="1549348"/>
    <lineage>
        <taxon>Bacteria</taxon>
        <taxon>Bacillati</taxon>
        <taxon>Bacillota</taxon>
        <taxon>environmental samples</taxon>
    </lineage>
</organism>
<dbReference type="EMBL" id="KF831414">
    <property type="protein sequence ID" value="AJG37915.1"/>
    <property type="molecule type" value="Genomic_DNA"/>
</dbReference>
<dbReference type="PANTHER" id="PTHR30041:SF7">
    <property type="entry name" value="GLOBAL TRANSCRIPTIONAL REGULATOR SPX"/>
    <property type="match status" value="1"/>
</dbReference>
<evidence type="ECO:0000256" key="1">
    <source>
        <dbReference type="PROSITE-ProRule" id="PRU01282"/>
    </source>
</evidence>
<reference evidence="2" key="1">
    <citation type="journal article" date="2015" name="Environ. Microbiol.">
        <title>Pressure adaptation is linked to thermal adaptation in salt-saturated marine habitats.</title>
        <authorList>
            <consortium name="The MAMBA Consortium"/>
            <person name="Alcaide M."/>
            <person name="Stogios P.J."/>
            <person name="Lafraya A."/>
            <person name="Tchigvintsev A."/>
            <person name="Flick R."/>
            <person name="Bargiela R."/>
            <person name="Chernikova T.N."/>
            <person name="Reva O.N."/>
            <person name="Hai T."/>
            <person name="Leggewie C.C."/>
            <person name="Katzke N."/>
            <person name="La Cono V."/>
            <person name="Matesanz R."/>
            <person name="Jebbar M."/>
            <person name="Jaeger K.E."/>
            <person name="Yakimov M.M."/>
            <person name="Yakunin A.F."/>
            <person name="Golyshin P.N."/>
            <person name="Golyshina O.V."/>
            <person name="Savchenko A."/>
            <person name="Ferrer M."/>
        </authorList>
    </citation>
    <scope>NUCLEOTIDE SEQUENCE</scope>
</reference>
<proteinExistence type="inferred from homology"/>
<protein>
    <submittedName>
        <fullName evidence="2">Regulatory protein Spx</fullName>
    </submittedName>
</protein>
<dbReference type="InterPro" id="IPR036249">
    <property type="entry name" value="Thioredoxin-like_sf"/>
</dbReference>
<name>A0A0B5KGX0_9FIRM</name>
<dbReference type="AlphaFoldDB" id="A0A0B5KGX0"/>
<dbReference type="NCBIfam" id="NF002459">
    <property type="entry name" value="PRK01655.1"/>
    <property type="match status" value="1"/>
</dbReference>
<dbReference type="InterPro" id="IPR006504">
    <property type="entry name" value="Tscrpt_reg_Spx/MgsR"/>
</dbReference>
<dbReference type="Pfam" id="PF03960">
    <property type="entry name" value="ArsC"/>
    <property type="match status" value="1"/>
</dbReference>
<comment type="similarity">
    <text evidence="1">Belongs to the ArsC family.</text>
</comment>
<dbReference type="PROSITE" id="PS51353">
    <property type="entry name" value="ARSC"/>
    <property type="match status" value="1"/>
</dbReference>
<accession>A0A0B5KGX0</accession>
<dbReference type="SUPFAM" id="SSF52833">
    <property type="entry name" value="Thioredoxin-like"/>
    <property type="match status" value="1"/>
</dbReference>
<dbReference type="PANTHER" id="PTHR30041">
    <property type="entry name" value="ARSENATE REDUCTASE"/>
    <property type="match status" value="1"/>
</dbReference>
<dbReference type="CDD" id="cd03032">
    <property type="entry name" value="ArsC_Spx"/>
    <property type="match status" value="1"/>
</dbReference>
<dbReference type="Gene3D" id="3.40.30.10">
    <property type="entry name" value="Glutaredoxin"/>
    <property type="match status" value="1"/>
</dbReference>
<sequence length="154" mass="18456">MYITSSCSSCRKAKKWFEKYHIKFKEKNIFAMRLTREEIFEILKHTENGFEDIISDRSKIVKESTVDFDAMSINELADYIIDHPTMLRRPIIIEGKKLLVGYNEDEIRMFFPKELRKMIMESNVDQTDEMRFVYALDQYLEQNKKSKKLHLQGN</sequence>
<evidence type="ECO:0000313" key="2">
    <source>
        <dbReference type="EMBL" id="AJG37915.1"/>
    </source>
</evidence>
<dbReference type="InterPro" id="IPR006660">
    <property type="entry name" value="Arsenate_reductase-like"/>
</dbReference>
<dbReference type="NCBIfam" id="TIGR01617">
    <property type="entry name" value="arsC_related"/>
    <property type="match status" value="1"/>
</dbReference>